<organism evidence="3 4">
    <name type="scientific">Byssothecium circinans</name>
    <dbReference type="NCBI Taxonomy" id="147558"/>
    <lineage>
        <taxon>Eukaryota</taxon>
        <taxon>Fungi</taxon>
        <taxon>Dikarya</taxon>
        <taxon>Ascomycota</taxon>
        <taxon>Pezizomycotina</taxon>
        <taxon>Dothideomycetes</taxon>
        <taxon>Pleosporomycetidae</taxon>
        <taxon>Pleosporales</taxon>
        <taxon>Massarineae</taxon>
        <taxon>Massarinaceae</taxon>
        <taxon>Byssothecium</taxon>
    </lineage>
</organism>
<sequence>MFPRLTTALPLGTISACILWKVCPNLSHPTVLLSRRLAHQWKTRRQASAIKTKATTRQSTTNQQDARNSARNHRRVSLMRAVLEKTSVVAATTNAKGQGTGRTSEKQTALEGDLMGKVEDCRQAHQQRPSLLHLYTPSIFDVFRATMSRLRMRWHFTALFFLWLHLRVSVFERHDMCMAWGLFERMGMTWITQGNEHEHGTNCTVYYRGDVGFKGFC</sequence>
<evidence type="ECO:0000313" key="3">
    <source>
        <dbReference type="EMBL" id="KAF1951172.1"/>
    </source>
</evidence>
<feature type="chain" id="PRO_5025462852" evidence="2">
    <location>
        <begin position="17"/>
        <end position="217"/>
    </location>
</feature>
<dbReference type="AlphaFoldDB" id="A0A6A5THP3"/>
<evidence type="ECO:0000256" key="2">
    <source>
        <dbReference type="SAM" id="SignalP"/>
    </source>
</evidence>
<evidence type="ECO:0000256" key="1">
    <source>
        <dbReference type="SAM" id="MobiDB-lite"/>
    </source>
</evidence>
<dbReference type="Proteomes" id="UP000800035">
    <property type="component" value="Unassembled WGS sequence"/>
</dbReference>
<accession>A0A6A5THP3</accession>
<gene>
    <name evidence="3" type="ORF">CC80DRAFT_211376</name>
</gene>
<keyword evidence="4" id="KW-1185">Reference proteome</keyword>
<feature type="region of interest" description="Disordered" evidence="1">
    <location>
        <begin position="44"/>
        <end position="72"/>
    </location>
</feature>
<feature type="compositionally biased region" description="Polar residues" evidence="1">
    <location>
        <begin position="53"/>
        <end position="69"/>
    </location>
</feature>
<name>A0A6A5THP3_9PLEO</name>
<protein>
    <submittedName>
        <fullName evidence="3">Uncharacterized protein</fullName>
    </submittedName>
</protein>
<dbReference type="EMBL" id="ML977019">
    <property type="protein sequence ID" value="KAF1951172.1"/>
    <property type="molecule type" value="Genomic_DNA"/>
</dbReference>
<proteinExistence type="predicted"/>
<reference evidence="3" key="1">
    <citation type="journal article" date="2020" name="Stud. Mycol.">
        <title>101 Dothideomycetes genomes: a test case for predicting lifestyles and emergence of pathogens.</title>
        <authorList>
            <person name="Haridas S."/>
            <person name="Albert R."/>
            <person name="Binder M."/>
            <person name="Bloem J."/>
            <person name="Labutti K."/>
            <person name="Salamov A."/>
            <person name="Andreopoulos B."/>
            <person name="Baker S."/>
            <person name="Barry K."/>
            <person name="Bills G."/>
            <person name="Bluhm B."/>
            <person name="Cannon C."/>
            <person name="Castanera R."/>
            <person name="Culley D."/>
            <person name="Daum C."/>
            <person name="Ezra D."/>
            <person name="Gonzalez J."/>
            <person name="Henrissat B."/>
            <person name="Kuo A."/>
            <person name="Liang C."/>
            <person name="Lipzen A."/>
            <person name="Lutzoni F."/>
            <person name="Magnuson J."/>
            <person name="Mondo S."/>
            <person name="Nolan M."/>
            <person name="Ohm R."/>
            <person name="Pangilinan J."/>
            <person name="Park H.-J."/>
            <person name="Ramirez L."/>
            <person name="Alfaro M."/>
            <person name="Sun H."/>
            <person name="Tritt A."/>
            <person name="Yoshinaga Y."/>
            <person name="Zwiers L.-H."/>
            <person name="Turgeon B."/>
            <person name="Goodwin S."/>
            <person name="Spatafora J."/>
            <person name="Crous P."/>
            <person name="Grigoriev I."/>
        </authorList>
    </citation>
    <scope>NUCLEOTIDE SEQUENCE</scope>
    <source>
        <strain evidence="3">CBS 675.92</strain>
    </source>
</reference>
<keyword evidence="2" id="KW-0732">Signal</keyword>
<dbReference type="PROSITE" id="PS51257">
    <property type="entry name" value="PROKAR_LIPOPROTEIN"/>
    <property type="match status" value="1"/>
</dbReference>
<evidence type="ECO:0000313" key="4">
    <source>
        <dbReference type="Proteomes" id="UP000800035"/>
    </source>
</evidence>
<feature type="signal peptide" evidence="2">
    <location>
        <begin position="1"/>
        <end position="16"/>
    </location>
</feature>